<gene>
    <name evidence="1" type="ORF">HMPREF9444_01059</name>
</gene>
<sequence>MTAKSFLSSHGWIDGSAKSNNISAINYPLQPIVSEPSGKPQNIVTIFINGLSYDSQDPKVTPYLLSLKQQSESYEQHYLPYRLLKDNLFASSYGVPLLYKDTFLNRNIQPVIFSEMAAQEYISRFVISQSSDLDPAVIERATGARANQIIFAKDDNETLNKAAQQIADWDHDRPYSTTVVLSDLFKARNRSEYDWQLKILDSRIVDLFNVLKINAHYDDTMIIVTSAAGNPFIQSDLTFNRSSQHVPLIIKWPGSDNMAVAVNKLSSPFDLPATVAKEILQVTTVPADYSLGENLKELSDRKFIVSDEPEIILIGSKDTTVYSDDGNALIEDNGKALRIRPNLENLIRAMRTLNRFKE</sequence>
<comment type="caution">
    <text evidence="1">The sequence shown here is derived from an EMBL/GenBank/DDBJ whole genome shotgun (WGS) entry which is preliminary data.</text>
</comment>
<evidence type="ECO:0000313" key="2">
    <source>
        <dbReference type="Proteomes" id="UP000018458"/>
    </source>
</evidence>
<accession>E8LK22</accession>
<dbReference type="eggNOG" id="COG3083">
    <property type="taxonomic scope" value="Bacteria"/>
</dbReference>
<keyword evidence="2" id="KW-1185">Reference proteome</keyword>
<dbReference type="AlphaFoldDB" id="E8LK22"/>
<dbReference type="Proteomes" id="UP000018458">
    <property type="component" value="Unassembled WGS sequence"/>
</dbReference>
<evidence type="ECO:0008006" key="3">
    <source>
        <dbReference type="Google" id="ProtNLM"/>
    </source>
</evidence>
<dbReference type="STRING" id="762983.HMPREF9444_01059"/>
<dbReference type="Gene3D" id="3.40.720.10">
    <property type="entry name" value="Alkaline Phosphatase, subunit A"/>
    <property type="match status" value="1"/>
</dbReference>
<reference evidence="1 2" key="1">
    <citation type="submission" date="2011-01" db="EMBL/GenBank/DDBJ databases">
        <authorList>
            <person name="Weinstock G."/>
            <person name="Sodergren E."/>
            <person name="Clifton S."/>
            <person name="Fulton L."/>
            <person name="Fulton B."/>
            <person name="Courtney L."/>
            <person name="Fronick C."/>
            <person name="Harrison M."/>
            <person name="Strong C."/>
            <person name="Farmer C."/>
            <person name="Delahaunty K."/>
            <person name="Markovic C."/>
            <person name="Hall O."/>
            <person name="Minx P."/>
            <person name="Tomlinson C."/>
            <person name="Mitreva M."/>
            <person name="Hou S."/>
            <person name="Chen J."/>
            <person name="Wollam A."/>
            <person name="Pepin K.H."/>
            <person name="Johnson M."/>
            <person name="Bhonagiri V."/>
            <person name="Zhang X."/>
            <person name="Suruliraj S."/>
            <person name="Warren W."/>
            <person name="Chinwalla A."/>
            <person name="Mardis E.R."/>
            <person name="Wilson R.K."/>
        </authorList>
    </citation>
    <scope>NUCLEOTIDE SEQUENCE [LARGE SCALE GENOMIC DNA]</scope>
    <source>
        <strain evidence="2">DSM 22608 / JCM 16073 / KCTC 15190 / YIT 12066</strain>
    </source>
</reference>
<dbReference type="EMBL" id="AEVO01000051">
    <property type="protein sequence ID" value="EFY07138.1"/>
    <property type="molecule type" value="Genomic_DNA"/>
</dbReference>
<evidence type="ECO:0000313" key="1">
    <source>
        <dbReference type="EMBL" id="EFY07138.1"/>
    </source>
</evidence>
<dbReference type="HOGENOM" id="CLU_773685_0_0_6"/>
<organism evidence="1 2">
    <name type="scientific">Succinatimonas hippei (strain DSM 22608 / JCM 16073 / KCTC 15190 / YIT 12066)</name>
    <dbReference type="NCBI Taxonomy" id="762983"/>
    <lineage>
        <taxon>Bacteria</taxon>
        <taxon>Pseudomonadati</taxon>
        <taxon>Pseudomonadota</taxon>
        <taxon>Gammaproteobacteria</taxon>
        <taxon>Aeromonadales</taxon>
        <taxon>Succinivibrionaceae</taxon>
        <taxon>Succinatimonas</taxon>
    </lineage>
</organism>
<proteinExistence type="predicted"/>
<dbReference type="SUPFAM" id="SSF53649">
    <property type="entry name" value="Alkaline phosphatase-like"/>
    <property type="match status" value="1"/>
</dbReference>
<protein>
    <recommendedName>
        <fullName evidence="3">Sulfatase N-terminal domain-containing protein</fullName>
    </recommendedName>
</protein>
<dbReference type="InterPro" id="IPR017850">
    <property type="entry name" value="Alkaline_phosphatase_core_sf"/>
</dbReference>
<name>E8LK22_SUCHY</name>